<organism evidence="2 3">
    <name type="scientific">Gibberella intermedia</name>
    <name type="common">Bulb rot disease fungus</name>
    <name type="synonym">Fusarium proliferatum</name>
    <dbReference type="NCBI Taxonomy" id="948311"/>
    <lineage>
        <taxon>Eukaryota</taxon>
        <taxon>Fungi</taxon>
        <taxon>Dikarya</taxon>
        <taxon>Ascomycota</taxon>
        <taxon>Pezizomycotina</taxon>
        <taxon>Sordariomycetes</taxon>
        <taxon>Hypocreomycetidae</taxon>
        <taxon>Hypocreales</taxon>
        <taxon>Nectriaceae</taxon>
        <taxon>Fusarium</taxon>
        <taxon>Fusarium fujikuroi species complex</taxon>
    </lineage>
</organism>
<comment type="caution">
    <text evidence="2">The sequence shown here is derived from an EMBL/GenBank/DDBJ whole genome shotgun (WGS) entry which is preliminary data.</text>
</comment>
<sequence>MLECKLHVCNLKENATAYEALSYTWGAPDSSSERKITVISQGINRSMAISGSLHAALRELRRNDASRVVWADAICINQEDGKEKGQQVALMGQIFSGAWQVIVWLGEKSDRCMCGNTVLDTSLSSISKAFSGICSVVNEWLAHGGQETLEATYLEISKDGQSTVHHANTHDDGDRRSAMMQLFQRLWFSRIWVLQEIVLARHAVVQLGSYQIPWEWLGLAAATVVHNPDLLLSNVGRRMIPAGVTNSYLMYRLSVSQSYFSRLELTFTQLLQVSRQFESKEPKDKVYGLLGIETTDSVGKQIIPDYRETTASEKVFEDIARLMLQTTSPLKFLSGTGALRAYVPSGPSWVPSWHKRQPWTLLPIQQNSGFQCASGAPMELHPKQKAGELVLKGVIIDHISSMQEHRYSFGIFGENEKVRDNLLNEPMWSQETWRKCAMTLACGGDERAYPIDDEAAHLADLAALVLSRSPHWIIRDLIALRDVIEPEGDRMTQAEYLTQTVEGGNSRRYINAVEPIRKPYRLFKTASKDFGVGPVDMKIGDKLCVLFGAEVPFLLRPKGDGYLVIGECYVYDLMHGEILEKLAADPEGQLKAEWIKLI</sequence>
<evidence type="ECO:0000259" key="1">
    <source>
        <dbReference type="Pfam" id="PF06985"/>
    </source>
</evidence>
<name>A0A420SXC1_GIBIN</name>
<dbReference type="InterPro" id="IPR052895">
    <property type="entry name" value="HetReg/Transcr_Mod"/>
</dbReference>
<gene>
    <name evidence="2" type="ORF">BFJ72_g9719</name>
</gene>
<evidence type="ECO:0000313" key="3">
    <source>
        <dbReference type="Proteomes" id="UP000283569"/>
    </source>
</evidence>
<accession>A0A420SXC1</accession>
<evidence type="ECO:0000313" key="2">
    <source>
        <dbReference type="EMBL" id="RKL33937.1"/>
    </source>
</evidence>
<proteinExistence type="predicted"/>
<dbReference type="AlphaFoldDB" id="A0A420SXC1"/>
<dbReference type="PANTHER" id="PTHR24148">
    <property type="entry name" value="ANKYRIN REPEAT DOMAIN-CONTAINING PROTEIN 39 HOMOLOG-RELATED"/>
    <property type="match status" value="1"/>
</dbReference>
<protein>
    <recommendedName>
        <fullName evidence="1">Heterokaryon incompatibility domain-containing protein</fullName>
    </recommendedName>
</protein>
<dbReference type="Pfam" id="PF06985">
    <property type="entry name" value="HET"/>
    <property type="match status" value="1"/>
</dbReference>
<dbReference type="Pfam" id="PF26639">
    <property type="entry name" value="Het-6_barrel"/>
    <property type="match status" value="1"/>
</dbReference>
<dbReference type="PANTHER" id="PTHR24148:SF64">
    <property type="entry name" value="HETEROKARYON INCOMPATIBILITY DOMAIN-CONTAINING PROTEIN"/>
    <property type="match status" value="1"/>
</dbReference>
<dbReference type="EMBL" id="MRDB01000038">
    <property type="protein sequence ID" value="RKL33937.1"/>
    <property type="molecule type" value="Genomic_DNA"/>
</dbReference>
<dbReference type="Proteomes" id="UP000283569">
    <property type="component" value="Unassembled WGS sequence"/>
</dbReference>
<dbReference type="InterPro" id="IPR010730">
    <property type="entry name" value="HET"/>
</dbReference>
<feature type="domain" description="Heterokaryon incompatibility" evidence="1">
    <location>
        <begin position="18"/>
        <end position="196"/>
    </location>
</feature>
<reference evidence="2 3" key="1">
    <citation type="journal article" date="2018" name="Sci. Rep.">
        <title>Characterisation of pathogen-specific regions and novel effector candidates in Fusarium oxysporum f. sp. cepae.</title>
        <authorList>
            <person name="Armitage A.D."/>
            <person name="Taylor A."/>
            <person name="Sobczyk M.K."/>
            <person name="Baxter L."/>
            <person name="Greenfield B.P."/>
            <person name="Bates H.J."/>
            <person name="Wilson F."/>
            <person name="Jackson A.C."/>
            <person name="Ott S."/>
            <person name="Harrison R.J."/>
            <person name="Clarkson J.P."/>
        </authorList>
    </citation>
    <scope>NUCLEOTIDE SEQUENCE [LARGE SCALE GENOMIC DNA]</scope>
    <source>
        <strain evidence="2 3">Fp_A8</strain>
    </source>
</reference>